<dbReference type="CDD" id="cd04301">
    <property type="entry name" value="NAT_SF"/>
    <property type="match status" value="2"/>
</dbReference>
<proteinExistence type="predicted"/>
<evidence type="ECO:0000256" key="1">
    <source>
        <dbReference type="ARBA" id="ARBA00022679"/>
    </source>
</evidence>
<name>A0AA41QC23_9MICO</name>
<dbReference type="RefSeq" id="WP_236088457.1">
    <property type="nucleotide sequence ID" value="NZ_JAKGSG010000022.1"/>
</dbReference>
<organism evidence="4 5">
    <name type="scientific">Antribacter soli</name>
    <dbReference type="NCBI Taxonomy" id="2910976"/>
    <lineage>
        <taxon>Bacteria</taxon>
        <taxon>Bacillati</taxon>
        <taxon>Actinomycetota</taxon>
        <taxon>Actinomycetes</taxon>
        <taxon>Micrococcales</taxon>
        <taxon>Promicromonosporaceae</taxon>
        <taxon>Antribacter</taxon>
    </lineage>
</organism>
<evidence type="ECO:0000256" key="2">
    <source>
        <dbReference type="ARBA" id="ARBA00023315"/>
    </source>
</evidence>
<sequence length="356" mass="37901">MPDAVAALVPWDDPDAVRLRDLQQAELAVIYGDDEPDGEAGDAAESESVDHVDPASVVATVLLRVDGEPVACGSVRDMSGLPDGRGGVHPPATGEIKRMFVDVGHRGRGLSRRVLTAVEAEAASAGLRHLVLECGTRQPEAMGLYLSMGYLPIDRFGVYANEAGSRCFGKDLFPAAEAARAGVGPREGGSERLDLRVVAWDDADAAALRRGMFAFNCERYPDLEASVEARGGYPAVDARMGEGILATLVAYRDGEAVGCASLRPASDGALEVRTVFVRDTARRSGVARRLLAALEDVARENGAQSLVLETGVRQPEAIGLYRALGYRPVLPFPPHDQDDDPFGLYLGKRLTPSPLP</sequence>
<dbReference type="InterPro" id="IPR016181">
    <property type="entry name" value="Acyl_CoA_acyltransferase"/>
</dbReference>
<protein>
    <submittedName>
        <fullName evidence="4">GNAT family N-acetyltransferase</fullName>
    </submittedName>
</protein>
<dbReference type="EMBL" id="JAKGSG010000022">
    <property type="protein sequence ID" value="MCF4120693.1"/>
    <property type="molecule type" value="Genomic_DNA"/>
</dbReference>
<dbReference type="AlphaFoldDB" id="A0AA41QC23"/>
<evidence type="ECO:0000313" key="5">
    <source>
        <dbReference type="Proteomes" id="UP001165405"/>
    </source>
</evidence>
<reference evidence="4" key="1">
    <citation type="submission" date="2022-01" db="EMBL/GenBank/DDBJ databases">
        <title>Antribacter sp. nov., isolated from Guizhou of China.</title>
        <authorList>
            <person name="Chengliang C."/>
            <person name="Ya Z."/>
        </authorList>
    </citation>
    <scope>NUCLEOTIDE SEQUENCE</scope>
    <source>
        <strain evidence="4">KLBMP 9083</strain>
    </source>
</reference>
<dbReference type="InterPro" id="IPR000182">
    <property type="entry name" value="GNAT_dom"/>
</dbReference>
<dbReference type="GO" id="GO:0016747">
    <property type="term" value="F:acyltransferase activity, transferring groups other than amino-acyl groups"/>
    <property type="evidence" value="ECO:0007669"/>
    <property type="project" value="InterPro"/>
</dbReference>
<dbReference type="PANTHER" id="PTHR43877:SF2">
    <property type="entry name" value="AMINOALKYLPHOSPHONATE N-ACETYLTRANSFERASE-RELATED"/>
    <property type="match status" value="1"/>
</dbReference>
<dbReference type="Gene3D" id="3.40.630.30">
    <property type="match status" value="2"/>
</dbReference>
<gene>
    <name evidence="4" type="ORF">L1785_06860</name>
</gene>
<keyword evidence="1" id="KW-0808">Transferase</keyword>
<dbReference type="PANTHER" id="PTHR43877">
    <property type="entry name" value="AMINOALKYLPHOSPHONATE N-ACETYLTRANSFERASE-RELATED-RELATED"/>
    <property type="match status" value="1"/>
</dbReference>
<comment type="caution">
    <text evidence="4">The sequence shown here is derived from an EMBL/GenBank/DDBJ whole genome shotgun (WGS) entry which is preliminary data.</text>
</comment>
<dbReference type="Proteomes" id="UP001165405">
    <property type="component" value="Unassembled WGS sequence"/>
</dbReference>
<dbReference type="PROSITE" id="PS51186">
    <property type="entry name" value="GNAT"/>
    <property type="match status" value="2"/>
</dbReference>
<dbReference type="SUPFAM" id="SSF55729">
    <property type="entry name" value="Acyl-CoA N-acyltransferases (Nat)"/>
    <property type="match status" value="2"/>
</dbReference>
<accession>A0AA41QC23</accession>
<feature type="domain" description="N-acetyltransferase" evidence="3">
    <location>
        <begin position="17"/>
        <end position="174"/>
    </location>
</feature>
<dbReference type="InterPro" id="IPR050832">
    <property type="entry name" value="Bact_Acetyltransf"/>
</dbReference>
<keyword evidence="2" id="KW-0012">Acyltransferase</keyword>
<evidence type="ECO:0000313" key="4">
    <source>
        <dbReference type="EMBL" id="MCF4120693.1"/>
    </source>
</evidence>
<evidence type="ECO:0000259" key="3">
    <source>
        <dbReference type="PROSITE" id="PS51186"/>
    </source>
</evidence>
<dbReference type="Pfam" id="PF00583">
    <property type="entry name" value="Acetyltransf_1"/>
    <property type="match status" value="2"/>
</dbReference>
<keyword evidence="5" id="KW-1185">Reference proteome</keyword>
<feature type="domain" description="N-acetyltransferase" evidence="3">
    <location>
        <begin position="193"/>
        <end position="351"/>
    </location>
</feature>